<dbReference type="PANTHER" id="PTHR38107:SF3">
    <property type="entry name" value="LYSOZYME RRRD-RELATED"/>
    <property type="match status" value="1"/>
</dbReference>
<dbReference type="InterPro" id="IPR023346">
    <property type="entry name" value="Lysozyme-like_dom_sf"/>
</dbReference>
<comment type="caution">
    <text evidence="6">The sequence shown here is derived from an EMBL/GenBank/DDBJ whole genome shotgun (WGS) entry which is preliminary data.</text>
</comment>
<organism evidence="6 7">
    <name type="scientific">Marinobacter iranensis</name>
    <dbReference type="NCBI Taxonomy" id="2962607"/>
    <lineage>
        <taxon>Bacteria</taxon>
        <taxon>Pseudomonadati</taxon>
        <taxon>Pseudomonadota</taxon>
        <taxon>Gammaproteobacteria</taxon>
        <taxon>Pseudomonadales</taxon>
        <taxon>Marinobacteraceae</taxon>
        <taxon>Marinobacter</taxon>
    </lineage>
</organism>
<dbReference type="Pfam" id="PF00959">
    <property type="entry name" value="Phage_lysozyme"/>
    <property type="match status" value="1"/>
</dbReference>
<reference evidence="6" key="1">
    <citation type="submission" date="2022-07" db="EMBL/GenBank/DDBJ databases">
        <title>Marinobacter iranensis a new bacterium isolate from a hipersaline lake in Iran.</title>
        <authorList>
            <person name="Mohammad A.M.A."/>
            <person name="Cristina S.-P."/>
            <person name="Antonio V."/>
        </authorList>
    </citation>
    <scope>NUCLEOTIDE SEQUENCE</scope>
    <source>
        <strain evidence="6">71-i</strain>
    </source>
</reference>
<dbReference type="InterPro" id="IPR002196">
    <property type="entry name" value="Glyco_hydro_24"/>
</dbReference>
<feature type="compositionally biased region" description="Basic and acidic residues" evidence="5">
    <location>
        <begin position="1"/>
        <end position="29"/>
    </location>
</feature>
<dbReference type="RefSeq" id="WP_275710170.1">
    <property type="nucleotide sequence ID" value="NZ_JANCMW010000019.1"/>
</dbReference>
<evidence type="ECO:0000256" key="4">
    <source>
        <dbReference type="RuleBase" id="RU003788"/>
    </source>
</evidence>
<sequence length="392" mass="40635">SHLTVENHRKAHIKGNDHATVDGEKRESIGGDASLTVNGSHHSKQGKNQLIEAGSEIHHKAGMKIVIEAGAEVTLKAGGSFVKVDPSGVTVSGPMVKMNSGGGPGSGSGASAQVPAKPAMLADQVQPDNASAQLATTGSRGAATADNMSFSGVSALTSDVLTRVAKAGSTVASGCEFDSSGQCVIHEHNRNSFGASPVSQGVNGGGTMQNGNKGTAPNENTKNAKDNAQMGLSAEGEKLLKSVEELRLNPYDDQTGNAINSWVKGATIGYGHLISKSEWSIYENGITAVQADALFAEDVAPFVAAVNDAVSASLSQNQFDAAVMLAYNIGIAGFSSSSAVALINDSNASTPYSNLESAWKAWNRSQGSVSQGLINRRDAEWRVYSNAIYEKW</sequence>
<evidence type="ECO:0000313" key="7">
    <source>
        <dbReference type="Proteomes" id="UP001143391"/>
    </source>
</evidence>
<keyword evidence="7" id="KW-1185">Reference proteome</keyword>
<dbReference type="InterPro" id="IPR051018">
    <property type="entry name" value="Bacteriophage_GH24"/>
</dbReference>
<keyword evidence="1 4" id="KW-0929">Antimicrobial</keyword>
<feature type="compositionally biased region" description="Polar residues" evidence="5">
    <location>
        <begin position="209"/>
        <end position="221"/>
    </location>
</feature>
<dbReference type="InterPro" id="IPR023347">
    <property type="entry name" value="Lysozyme_dom_sf"/>
</dbReference>
<keyword evidence="4" id="KW-0378">Hydrolase</keyword>
<evidence type="ECO:0000256" key="3">
    <source>
        <dbReference type="ARBA" id="ARBA00023200"/>
    </source>
</evidence>
<comment type="catalytic activity">
    <reaction evidence="4">
        <text>Hydrolysis of (1-&gt;4)-beta-linkages between N-acetylmuramic acid and N-acetyl-D-glucosamine residues in a peptidoglycan and between N-acetyl-D-glucosamine residues in chitodextrins.</text>
        <dbReference type="EC" id="3.2.1.17"/>
    </reaction>
</comment>
<feature type="region of interest" description="Disordered" evidence="5">
    <location>
        <begin position="1"/>
        <end position="45"/>
    </location>
</feature>
<dbReference type="SUPFAM" id="SSF53955">
    <property type="entry name" value="Lysozyme-like"/>
    <property type="match status" value="1"/>
</dbReference>
<dbReference type="Proteomes" id="UP001143391">
    <property type="component" value="Unassembled WGS sequence"/>
</dbReference>
<keyword evidence="2 4" id="KW-0081">Bacteriolytic enzyme</keyword>
<keyword evidence="4" id="KW-0326">Glycosidase</keyword>
<dbReference type="PANTHER" id="PTHR38107">
    <property type="match status" value="1"/>
</dbReference>
<keyword evidence="3" id="KW-1035">Host cytoplasm</keyword>
<dbReference type="Gene3D" id="1.10.530.40">
    <property type="match status" value="1"/>
</dbReference>
<name>A0ABT5YG30_9GAMM</name>
<feature type="non-terminal residue" evidence="6">
    <location>
        <position position="1"/>
    </location>
</feature>
<evidence type="ECO:0000256" key="2">
    <source>
        <dbReference type="ARBA" id="ARBA00022638"/>
    </source>
</evidence>
<dbReference type="EMBL" id="JANCMW010000019">
    <property type="protein sequence ID" value="MDF0752647.1"/>
    <property type="molecule type" value="Genomic_DNA"/>
</dbReference>
<dbReference type="CDD" id="cd00737">
    <property type="entry name" value="lyz_endolysin_autolysin"/>
    <property type="match status" value="1"/>
</dbReference>
<gene>
    <name evidence="6" type="ORF">NLU14_20675</name>
</gene>
<comment type="similarity">
    <text evidence="4">Belongs to the glycosyl hydrolase 24 family.</text>
</comment>
<protein>
    <recommendedName>
        <fullName evidence="4">Lysozyme</fullName>
        <ecNumber evidence="4">3.2.1.17</ecNumber>
    </recommendedName>
</protein>
<dbReference type="EC" id="3.2.1.17" evidence="4"/>
<evidence type="ECO:0000256" key="1">
    <source>
        <dbReference type="ARBA" id="ARBA00022529"/>
    </source>
</evidence>
<accession>A0ABT5YG30</accession>
<evidence type="ECO:0000313" key="6">
    <source>
        <dbReference type="EMBL" id="MDF0752647.1"/>
    </source>
</evidence>
<dbReference type="InterPro" id="IPR033907">
    <property type="entry name" value="Endolysin_autolysin"/>
</dbReference>
<dbReference type="SUPFAM" id="SSF69349">
    <property type="entry name" value="Phage fibre proteins"/>
    <property type="match status" value="1"/>
</dbReference>
<feature type="region of interest" description="Disordered" evidence="5">
    <location>
        <begin position="194"/>
        <end position="224"/>
    </location>
</feature>
<evidence type="ECO:0000256" key="5">
    <source>
        <dbReference type="SAM" id="MobiDB-lite"/>
    </source>
</evidence>
<proteinExistence type="inferred from homology"/>